<sequence length="308" mass="33701">MGLLLGQRLRSISQPAHLQWWRVFPVSDSEGSLYSGQTELPLFQWMAGGFLPWLVQGTGIPIEAVLRGVSVLACLVILILCWNWGNFWSAGLWGLSPWVLTQGLEPGSEILGSLVLLCSCGMGSSSRWGGLALACALTPKVWPLVLLLTGLWISQQWPRQRWRGAGLILLVMGLSWLGRTDWLSVVTVSTLPTHRLSYSSGLAVLATLMLPLGLTLVRLGWPWSERQHTLISLASLGHVLWMGVLALLVWGPQVNGLQQSARWGLVVLPLLCLSAGGVLAEIPHPTWRRLLGSLLLSSSFLLSWQALT</sequence>
<evidence type="ECO:0000313" key="3">
    <source>
        <dbReference type="Proteomes" id="UP000830835"/>
    </source>
</evidence>
<proteinExistence type="predicted"/>
<name>A0ABT0CA11_THEVL</name>
<reference evidence="2" key="1">
    <citation type="submission" date="2021-02" db="EMBL/GenBank/DDBJ databases">
        <title>The CRISPR/cas machinery reduction and long-range gene transfer in the hot spring cyanobacterium Synechococcus.</title>
        <authorList>
            <person name="Dvorak P."/>
            <person name="Jahodarova E."/>
            <person name="Hasler P."/>
            <person name="Poulickova A."/>
        </authorList>
    </citation>
    <scope>NUCLEOTIDE SEQUENCE</scope>
    <source>
        <strain evidence="2">Rupite</strain>
    </source>
</reference>
<keyword evidence="1" id="KW-0472">Membrane</keyword>
<feature type="transmembrane region" description="Helical" evidence="1">
    <location>
        <begin position="162"/>
        <end position="178"/>
    </location>
</feature>
<keyword evidence="1" id="KW-0812">Transmembrane</keyword>
<feature type="transmembrane region" description="Helical" evidence="1">
    <location>
        <begin position="289"/>
        <end position="307"/>
    </location>
</feature>
<keyword evidence="1" id="KW-1133">Transmembrane helix</keyword>
<evidence type="ECO:0000313" key="2">
    <source>
        <dbReference type="EMBL" id="MCJ2542628.1"/>
    </source>
</evidence>
<dbReference type="EMBL" id="JAFIRA010000013">
    <property type="protein sequence ID" value="MCJ2542628.1"/>
    <property type="molecule type" value="Genomic_DNA"/>
</dbReference>
<evidence type="ECO:0000256" key="1">
    <source>
        <dbReference type="SAM" id="Phobius"/>
    </source>
</evidence>
<feature type="transmembrane region" description="Helical" evidence="1">
    <location>
        <begin position="64"/>
        <end position="85"/>
    </location>
</feature>
<comment type="caution">
    <text evidence="2">The sequence shown here is derived from an EMBL/GenBank/DDBJ whole genome shotgun (WGS) entry which is preliminary data.</text>
</comment>
<feature type="transmembrane region" description="Helical" evidence="1">
    <location>
        <begin position="198"/>
        <end position="217"/>
    </location>
</feature>
<feature type="transmembrane region" description="Helical" evidence="1">
    <location>
        <begin position="229"/>
        <end position="251"/>
    </location>
</feature>
<keyword evidence="3" id="KW-1185">Reference proteome</keyword>
<accession>A0ABT0CA11</accession>
<organism evidence="2 3">
    <name type="scientific">Thermostichus vulcanus str. 'Rupite'</name>
    <dbReference type="NCBI Taxonomy" id="2813851"/>
    <lineage>
        <taxon>Bacteria</taxon>
        <taxon>Bacillati</taxon>
        <taxon>Cyanobacteriota</taxon>
        <taxon>Cyanophyceae</taxon>
        <taxon>Thermostichales</taxon>
        <taxon>Thermostichaceae</taxon>
        <taxon>Thermostichus</taxon>
    </lineage>
</organism>
<feature type="transmembrane region" description="Helical" evidence="1">
    <location>
        <begin position="131"/>
        <end position="153"/>
    </location>
</feature>
<evidence type="ECO:0008006" key="4">
    <source>
        <dbReference type="Google" id="ProtNLM"/>
    </source>
</evidence>
<gene>
    <name evidence="2" type="ORF">JX360_06865</name>
</gene>
<protein>
    <recommendedName>
        <fullName evidence="4">DUF2029 domain-containing protein</fullName>
    </recommendedName>
</protein>
<dbReference type="Proteomes" id="UP000830835">
    <property type="component" value="Unassembled WGS sequence"/>
</dbReference>
<feature type="transmembrane region" description="Helical" evidence="1">
    <location>
        <begin position="263"/>
        <end position="282"/>
    </location>
</feature>